<dbReference type="SUPFAM" id="SSF56112">
    <property type="entry name" value="Protein kinase-like (PK-like)"/>
    <property type="match status" value="1"/>
</dbReference>
<evidence type="ECO:0000313" key="3">
    <source>
        <dbReference type="Proteomes" id="UP000077266"/>
    </source>
</evidence>
<dbReference type="InParanoid" id="A0A165IY53"/>
<reference evidence="2 3" key="1">
    <citation type="journal article" date="2016" name="Mol. Biol. Evol.">
        <title>Comparative Genomics of Early-Diverging Mushroom-Forming Fungi Provides Insights into the Origins of Lignocellulose Decay Capabilities.</title>
        <authorList>
            <person name="Nagy L.G."/>
            <person name="Riley R."/>
            <person name="Tritt A."/>
            <person name="Adam C."/>
            <person name="Daum C."/>
            <person name="Floudas D."/>
            <person name="Sun H."/>
            <person name="Yadav J.S."/>
            <person name="Pangilinan J."/>
            <person name="Larsson K.H."/>
            <person name="Matsuura K."/>
            <person name="Barry K."/>
            <person name="Labutti K."/>
            <person name="Kuo R."/>
            <person name="Ohm R.A."/>
            <person name="Bhattacharya S.S."/>
            <person name="Shirouzu T."/>
            <person name="Yoshinaga Y."/>
            <person name="Martin F.M."/>
            <person name="Grigoriev I.V."/>
            <person name="Hibbett D.S."/>
        </authorList>
    </citation>
    <scope>NUCLEOTIDE SEQUENCE [LARGE SCALE GENOMIC DNA]</scope>
    <source>
        <strain evidence="2 3">HHB12029</strain>
    </source>
</reference>
<feature type="compositionally biased region" description="Polar residues" evidence="1">
    <location>
        <begin position="1"/>
        <end position="13"/>
    </location>
</feature>
<proteinExistence type="predicted"/>
<evidence type="ECO:0000256" key="1">
    <source>
        <dbReference type="SAM" id="MobiDB-lite"/>
    </source>
</evidence>
<dbReference type="AlphaFoldDB" id="A0A165IY53"/>
<sequence length="575" mass="63535">MKRSNNPSPSSTAKRQRSESALARPRTCLSFAPGESTVPSLFKSDRPPSNLLELAALGLGSSRKPSKAYRIPPNFDTDACDWSNWEQAVEHFTELNLDSDIDDEEGIILFLQGAASGSSSSTLAIRKSRTLAWAMQTPSAAAMNSDFQVPQSAVDSTTIFDGRPLECTGPDVCCYVPAFYAFKKAVNETDISIPDDDENIVHALRLMEAGCAYYDDEALRQLALAKYLVPLCRPVFWCQSFFSDQDVDKKEICPDASCLVHSVDTQVAARSFPFLGEFKNEIGEGDSDPEYQAACDYHLFCQWKTTAVWRERSCVPSILMGLVGKDIVINGAIYMNGPIVQRLYRTELQVHGSDRLAAAKRLVHVFASLTTAVSTLRDFYHSLPSDPIPPYVEPTYTIEGWALTWEGSPIPSHPRSERMVFYATAKSSTNVAVSAVVKFSQTYSVDAHRKMEELGAAAPLLHHHFDDVIGRHVVLTKRLDPAEEPLDQGAVQRLRGALEGYHRAGFVFGDLRAPNIVRDNGALKLVDFDWAGHKGKVRYPKINTQLDWAKGVASYALILAEHDLAMLDKLSPPPA</sequence>
<name>A0A165IY53_EXIGL</name>
<dbReference type="InterPro" id="IPR011009">
    <property type="entry name" value="Kinase-like_dom_sf"/>
</dbReference>
<dbReference type="STRING" id="1314781.A0A165IY53"/>
<evidence type="ECO:0008006" key="4">
    <source>
        <dbReference type="Google" id="ProtNLM"/>
    </source>
</evidence>
<gene>
    <name evidence="2" type="ORF">EXIGLDRAFT_737496</name>
</gene>
<accession>A0A165IY53</accession>
<organism evidence="2 3">
    <name type="scientific">Exidia glandulosa HHB12029</name>
    <dbReference type="NCBI Taxonomy" id="1314781"/>
    <lineage>
        <taxon>Eukaryota</taxon>
        <taxon>Fungi</taxon>
        <taxon>Dikarya</taxon>
        <taxon>Basidiomycota</taxon>
        <taxon>Agaricomycotina</taxon>
        <taxon>Agaricomycetes</taxon>
        <taxon>Auriculariales</taxon>
        <taxon>Exidiaceae</taxon>
        <taxon>Exidia</taxon>
    </lineage>
</organism>
<keyword evidence="3" id="KW-1185">Reference proteome</keyword>
<dbReference type="Proteomes" id="UP000077266">
    <property type="component" value="Unassembled WGS sequence"/>
</dbReference>
<feature type="region of interest" description="Disordered" evidence="1">
    <location>
        <begin position="1"/>
        <end position="45"/>
    </location>
</feature>
<dbReference type="EMBL" id="KV425979">
    <property type="protein sequence ID" value="KZV94046.1"/>
    <property type="molecule type" value="Genomic_DNA"/>
</dbReference>
<evidence type="ECO:0000313" key="2">
    <source>
        <dbReference type="EMBL" id="KZV94046.1"/>
    </source>
</evidence>
<protein>
    <recommendedName>
        <fullName evidence="4">Protein kinase domain-containing protein</fullName>
    </recommendedName>
</protein>
<dbReference type="OrthoDB" id="3250441at2759"/>